<organism evidence="4 5">
    <name type="scientific">Mollisia scopiformis</name>
    <name type="common">Conifer needle endophyte fungus</name>
    <name type="synonym">Phialocephala scopiformis</name>
    <dbReference type="NCBI Taxonomy" id="149040"/>
    <lineage>
        <taxon>Eukaryota</taxon>
        <taxon>Fungi</taxon>
        <taxon>Dikarya</taxon>
        <taxon>Ascomycota</taxon>
        <taxon>Pezizomycotina</taxon>
        <taxon>Leotiomycetes</taxon>
        <taxon>Helotiales</taxon>
        <taxon>Mollisiaceae</taxon>
        <taxon>Mollisia</taxon>
    </lineage>
</organism>
<dbReference type="InParanoid" id="A0A194WTJ3"/>
<dbReference type="Proteomes" id="UP000070700">
    <property type="component" value="Unassembled WGS sequence"/>
</dbReference>
<evidence type="ECO:0000313" key="5">
    <source>
        <dbReference type="Proteomes" id="UP000070700"/>
    </source>
</evidence>
<feature type="coiled-coil region" evidence="1">
    <location>
        <begin position="180"/>
        <end position="235"/>
    </location>
</feature>
<evidence type="ECO:0000313" key="4">
    <source>
        <dbReference type="EMBL" id="KUJ11281.1"/>
    </source>
</evidence>
<feature type="compositionally biased region" description="Polar residues" evidence="2">
    <location>
        <begin position="82"/>
        <end position="95"/>
    </location>
</feature>
<proteinExistence type="predicted"/>
<feature type="region of interest" description="Disordered" evidence="2">
    <location>
        <begin position="328"/>
        <end position="354"/>
    </location>
</feature>
<sequence length="354" mass="39869">MNTHLADFGKLKDSSPPNPTPTRPKHLTTRSISEITSIPKVHKHHHHPHLHHRDKDPAASNPTLKVQPSVVDVVGGERSRSEGVTPNESRNVSRRGSVNVAVVGPWEDSVGMGALQREKRVVKEGEVREERERGALRAAELRNALMGLNTLSNNTTRRLDNTYYSVLEKLSVLQSTISSLKELASMTKDLNQEFKNESEELVREVSAQLEGFGSFAEQEKRIGDLQERVKAGRERIKALGGRVDIVKDRVEGWERAEGEWQERTRKNLRILWIVISCFIAVLLALVAFQYTPAMTGPEVPRGLNTTGLLGKVPDFESFKNESQALKREVEERLDGSMNRAQPEENPRLRVFDEL</sequence>
<keyword evidence="1" id="KW-0175">Coiled coil</keyword>
<feature type="compositionally biased region" description="Basic and acidic residues" evidence="2">
    <location>
        <begin position="341"/>
        <end position="354"/>
    </location>
</feature>
<keyword evidence="3" id="KW-0472">Membrane</keyword>
<keyword evidence="5" id="KW-1185">Reference proteome</keyword>
<keyword evidence="3" id="KW-0812">Transmembrane</keyword>
<protein>
    <submittedName>
        <fullName evidence="4">Uncharacterized protein</fullName>
    </submittedName>
</protein>
<feature type="region of interest" description="Disordered" evidence="2">
    <location>
        <begin position="1"/>
        <end position="95"/>
    </location>
</feature>
<name>A0A194WTJ3_MOLSC</name>
<feature type="transmembrane region" description="Helical" evidence="3">
    <location>
        <begin position="270"/>
        <end position="290"/>
    </location>
</feature>
<reference evidence="4 5" key="1">
    <citation type="submission" date="2015-10" db="EMBL/GenBank/DDBJ databases">
        <title>Full genome of DAOMC 229536 Phialocephala scopiformis, a fungal endophyte of spruce producing the potent anti-insectan compound rugulosin.</title>
        <authorList>
            <consortium name="DOE Joint Genome Institute"/>
            <person name="Walker A.K."/>
            <person name="Frasz S.L."/>
            <person name="Seifert K.A."/>
            <person name="Miller J.D."/>
            <person name="Mondo S.J."/>
            <person name="Labutti K."/>
            <person name="Lipzen A."/>
            <person name="Dockter R."/>
            <person name="Kennedy M."/>
            <person name="Grigoriev I.V."/>
            <person name="Spatafora J.W."/>
        </authorList>
    </citation>
    <scope>NUCLEOTIDE SEQUENCE [LARGE SCALE GENOMIC DNA]</scope>
    <source>
        <strain evidence="4 5">CBS 120377</strain>
    </source>
</reference>
<gene>
    <name evidence="4" type="ORF">LY89DRAFT_655061</name>
</gene>
<evidence type="ECO:0000256" key="1">
    <source>
        <dbReference type="SAM" id="Coils"/>
    </source>
</evidence>
<evidence type="ECO:0000256" key="3">
    <source>
        <dbReference type="SAM" id="Phobius"/>
    </source>
</evidence>
<dbReference type="RefSeq" id="XP_018065636.1">
    <property type="nucleotide sequence ID" value="XM_018212325.1"/>
</dbReference>
<dbReference type="KEGG" id="psco:LY89DRAFT_655061"/>
<feature type="compositionally biased region" description="Basic residues" evidence="2">
    <location>
        <begin position="40"/>
        <end position="52"/>
    </location>
</feature>
<dbReference type="GeneID" id="28822051"/>
<dbReference type="OrthoDB" id="5419542at2759"/>
<dbReference type="EMBL" id="KQ947427">
    <property type="protein sequence ID" value="KUJ11281.1"/>
    <property type="molecule type" value="Genomic_DNA"/>
</dbReference>
<evidence type="ECO:0000256" key="2">
    <source>
        <dbReference type="SAM" id="MobiDB-lite"/>
    </source>
</evidence>
<keyword evidence="3" id="KW-1133">Transmembrane helix</keyword>
<dbReference type="AlphaFoldDB" id="A0A194WTJ3"/>
<accession>A0A194WTJ3</accession>